<keyword evidence="1" id="KW-0812">Transmembrane</keyword>
<evidence type="ECO:0008006" key="4">
    <source>
        <dbReference type="Google" id="ProtNLM"/>
    </source>
</evidence>
<dbReference type="EMBL" id="PCSK01000041">
    <property type="protein sequence ID" value="PIP45958.1"/>
    <property type="molecule type" value="Genomic_DNA"/>
</dbReference>
<gene>
    <name evidence="2" type="ORF">COX15_01855</name>
</gene>
<keyword evidence="1" id="KW-0472">Membrane</keyword>
<dbReference type="AlphaFoldDB" id="A0A2H0AMW5"/>
<dbReference type="Proteomes" id="UP000230007">
    <property type="component" value="Unassembled WGS sequence"/>
</dbReference>
<organism evidence="2 3">
    <name type="scientific">Candidatus Colwellbacteria bacterium CG23_combo_of_CG06-09_8_20_14_all_42_19</name>
    <dbReference type="NCBI Taxonomy" id="1974541"/>
    <lineage>
        <taxon>Bacteria</taxon>
        <taxon>Candidatus Colwelliibacteriota</taxon>
    </lineage>
</organism>
<accession>A0A2H0AMW5</accession>
<evidence type="ECO:0000313" key="3">
    <source>
        <dbReference type="Proteomes" id="UP000230007"/>
    </source>
</evidence>
<sequence>MKNRPVTPLVKETFLAAVKNSVRTNTFRHLYAKVGSKKLDIAENGRLSCAFFVSSILTIFGLITSVHATVDGTIKDLGKSGWKRTKKPVIGSVIIWGLEKSKEGDIHRHIGFYIGNGKVVSNNSALGRPAIHDWAFGSRNGIPKRKIEAIFRHQKLS</sequence>
<reference evidence="2 3" key="1">
    <citation type="submission" date="2017-09" db="EMBL/GenBank/DDBJ databases">
        <title>Depth-based differentiation of microbial function through sediment-hosted aquifers and enrichment of novel symbionts in the deep terrestrial subsurface.</title>
        <authorList>
            <person name="Probst A.J."/>
            <person name="Ladd B."/>
            <person name="Jarett J.K."/>
            <person name="Geller-Mcgrath D.E."/>
            <person name="Sieber C.M."/>
            <person name="Emerson J.B."/>
            <person name="Anantharaman K."/>
            <person name="Thomas B.C."/>
            <person name="Malmstrom R."/>
            <person name="Stieglmeier M."/>
            <person name="Klingl A."/>
            <person name="Woyke T."/>
            <person name="Ryan C.M."/>
            <person name="Banfield J.F."/>
        </authorList>
    </citation>
    <scope>NUCLEOTIDE SEQUENCE [LARGE SCALE GENOMIC DNA]</scope>
    <source>
        <strain evidence="2">CG23_combo_of_CG06-09_8_20_14_all_42_19</strain>
    </source>
</reference>
<name>A0A2H0AMW5_9BACT</name>
<evidence type="ECO:0000313" key="2">
    <source>
        <dbReference type="EMBL" id="PIP45958.1"/>
    </source>
</evidence>
<feature type="transmembrane region" description="Helical" evidence="1">
    <location>
        <begin position="47"/>
        <end position="70"/>
    </location>
</feature>
<comment type="caution">
    <text evidence="2">The sequence shown here is derived from an EMBL/GenBank/DDBJ whole genome shotgun (WGS) entry which is preliminary data.</text>
</comment>
<proteinExistence type="predicted"/>
<keyword evidence="1" id="KW-1133">Transmembrane helix</keyword>
<protein>
    <recommendedName>
        <fullName evidence="4">NlpC/P60 domain-containing protein</fullName>
    </recommendedName>
</protein>
<evidence type="ECO:0000256" key="1">
    <source>
        <dbReference type="SAM" id="Phobius"/>
    </source>
</evidence>